<evidence type="ECO:0000259" key="8">
    <source>
        <dbReference type="Pfam" id="PF00125"/>
    </source>
</evidence>
<accession>F2TTY9</accession>
<dbReference type="HOGENOM" id="CLU_150767_0_0_1"/>
<evidence type="ECO:0000256" key="5">
    <source>
        <dbReference type="ARBA" id="ARBA00020835"/>
    </source>
</evidence>
<proteinExistence type="inferred from homology"/>
<dbReference type="InterPro" id="IPR007125">
    <property type="entry name" value="H2A/H2B/H3"/>
</dbReference>
<evidence type="ECO:0000256" key="6">
    <source>
        <dbReference type="ARBA" id="ARBA00022454"/>
    </source>
</evidence>
<comment type="similarity">
    <text evidence="3">Belongs to the histone H3 family.</text>
</comment>
<evidence type="ECO:0000313" key="9">
    <source>
        <dbReference type="EMBL" id="EGE86702.1"/>
    </source>
</evidence>
<dbReference type="InterPro" id="IPR000164">
    <property type="entry name" value="Histone_H3/CENP-A"/>
</dbReference>
<protein>
    <recommendedName>
        <fullName evidence="5">Histone H3</fullName>
    </recommendedName>
</protein>
<gene>
    <name evidence="9" type="ORF">BDDG_09652</name>
</gene>
<dbReference type="AlphaFoldDB" id="F2TTY9"/>
<name>F2TTY9_AJEDA</name>
<keyword evidence="6" id="KW-0158">Chromosome</keyword>
<dbReference type="GO" id="GO:0046982">
    <property type="term" value="F:protein heterodimerization activity"/>
    <property type="evidence" value="ECO:0007669"/>
    <property type="project" value="InterPro"/>
</dbReference>
<organism evidence="9">
    <name type="scientific">Ajellomyces dermatitidis (strain ATCC 18188 / CBS 674.68)</name>
    <name type="common">Blastomyces dermatitidis</name>
    <dbReference type="NCBI Taxonomy" id="653446"/>
    <lineage>
        <taxon>Eukaryota</taxon>
        <taxon>Fungi</taxon>
        <taxon>Dikarya</taxon>
        <taxon>Ascomycota</taxon>
        <taxon>Pezizomycotina</taxon>
        <taxon>Eurotiomycetes</taxon>
        <taxon>Eurotiomycetidae</taxon>
        <taxon>Onygenales</taxon>
        <taxon>Ajellomycetaceae</taxon>
        <taxon>Blastomyces</taxon>
    </lineage>
</organism>
<dbReference type="GO" id="GO:0030527">
    <property type="term" value="F:structural constituent of chromatin"/>
    <property type="evidence" value="ECO:0007669"/>
    <property type="project" value="InterPro"/>
</dbReference>
<dbReference type="InterPro" id="IPR009072">
    <property type="entry name" value="Histone-fold"/>
</dbReference>
<comment type="subcellular location">
    <subcellularLocation>
        <location evidence="2">Chromosome</location>
    </subcellularLocation>
</comment>
<evidence type="ECO:0000256" key="3">
    <source>
        <dbReference type="ARBA" id="ARBA00010343"/>
    </source>
</evidence>
<evidence type="ECO:0000256" key="7">
    <source>
        <dbReference type="ARBA" id="ARBA00023269"/>
    </source>
</evidence>
<comment type="subunit">
    <text evidence="4">The nucleosome is a histone octamer containing two molecules each of H2A, H2B, H3 and H4 assembled in one H3-H4 heterotetramer and two H2A-H2B heterodimers. The octamer wraps approximately 147 bp of DNA.</text>
</comment>
<dbReference type="GO" id="GO:0000786">
    <property type="term" value="C:nucleosome"/>
    <property type="evidence" value="ECO:0007669"/>
    <property type="project" value="UniProtKB-KW"/>
</dbReference>
<evidence type="ECO:0000256" key="2">
    <source>
        <dbReference type="ARBA" id="ARBA00004286"/>
    </source>
</evidence>
<comment type="function">
    <text evidence="1">Core component of nucleosome. Nucleosomes wrap and compact DNA into chromatin, limiting DNA accessibility to the cellular machineries which require DNA as a template. Histones thereby play a central role in transcription regulation, DNA repair, DNA replication and chromosomal stability. DNA accessibility is regulated via a complex set of post-translational modifications of histones, also called histone code, and nucleosome remodeling.</text>
</comment>
<sequence>MANTAPARRAAYAQRMLDWEAAWVANQWQHPRESRAAWESCNPQSCVQRVDHCKSLHEICFYQKSGNLIFLKAIFACLVREIDEGNHRFQHSALDVIQVAAEFILATLFEYNVKTMTHHSCVTLTVRDT</sequence>
<dbReference type="EMBL" id="GG749661">
    <property type="protein sequence ID" value="EGE86702.1"/>
    <property type="molecule type" value="Genomic_DNA"/>
</dbReference>
<dbReference type="SUPFAM" id="SSF47113">
    <property type="entry name" value="Histone-fold"/>
    <property type="match status" value="1"/>
</dbReference>
<dbReference type="SMART" id="SM00428">
    <property type="entry name" value="H3"/>
    <property type="match status" value="1"/>
</dbReference>
<keyword evidence="7" id="KW-0544">Nucleosome core</keyword>
<dbReference type="Proteomes" id="UP000007802">
    <property type="component" value="Unassembled WGS sequence"/>
</dbReference>
<evidence type="ECO:0000256" key="1">
    <source>
        <dbReference type="ARBA" id="ARBA00002001"/>
    </source>
</evidence>
<keyword evidence="7" id="KW-0238">DNA-binding</keyword>
<dbReference type="GO" id="GO:0003677">
    <property type="term" value="F:DNA binding"/>
    <property type="evidence" value="ECO:0007669"/>
    <property type="project" value="InterPro"/>
</dbReference>
<reference evidence="9" key="1">
    <citation type="submission" date="2010-03" db="EMBL/GenBank/DDBJ databases">
        <title>Annotation of Blastomyces dermatitidis strain ATCC 18188.</title>
        <authorList>
            <consortium name="The Broad Institute Genome Sequencing Platform"/>
            <consortium name="Broad Institute Genome Sequencing Center for Infectious Disease."/>
            <person name="Cuomo C."/>
            <person name="Klein B."/>
            <person name="Sullivan T."/>
            <person name="Heitman J."/>
            <person name="Young S."/>
            <person name="Zeng Q."/>
            <person name="Gargeya S."/>
            <person name="Alvarado L."/>
            <person name="Berlin A.M."/>
            <person name="Chapman S.B."/>
            <person name="Chen Z."/>
            <person name="Freedman E."/>
            <person name="Gellesch M."/>
            <person name="Goldberg J."/>
            <person name="Griggs A."/>
            <person name="Gujja S."/>
            <person name="Heilman E."/>
            <person name="Heiman D."/>
            <person name="Howarth C."/>
            <person name="Mehta T."/>
            <person name="Neiman D."/>
            <person name="Pearson M."/>
            <person name="Roberts A."/>
            <person name="Saif S."/>
            <person name="Shea T."/>
            <person name="Shenoy N."/>
            <person name="Sisk P."/>
            <person name="Stolte C."/>
            <person name="Sykes S."/>
            <person name="White J."/>
            <person name="Yandava C."/>
            <person name="Haas B."/>
            <person name="Nusbaum C."/>
            <person name="Birren B."/>
        </authorList>
    </citation>
    <scope>NUCLEOTIDE SEQUENCE [LARGE SCALE GENOMIC DNA]</scope>
    <source>
        <strain evidence="9">ATCC 18188</strain>
    </source>
</reference>
<dbReference type="Gene3D" id="1.10.20.10">
    <property type="entry name" value="Histone, subunit A"/>
    <property type="match status" value="1"/>
</dbReference>
<dbReference type="Pfam" id="PF00125">
    <property type="entry name" value="Histone"/>
    <property type="match status" value="1"/>
</dbReference>
<feature type="domain" description="Core Histone H2A/H2B/H3" evidence="8">
    <location>
        <begin position="55"/>
        <end position="128"/>
    </location>
</feature>
<evidence type="ECO:0000256" key="4">
    <source>
        <dbReference type="ARBA" id="ARBA00011538"/>
    </source>
</evidence>